<evidence type="ECO:0000256" key="1">
    <source>
        <dbReference type="ARBA" id="ARBA00008324"/>
    </source>
</evidence>
<dbReference type="OrthoDB" id="2831072at2759"/>
<accession>A0A5C2RZG8</accession>
<proteinExistence type="inferred from homology"/>
<organism evidence="5 6">
    <name type="scientific">Lentinus tigrinus ALCF2SS1-6</name>
    <dbReference type="NCBI Taxonomy" id="1328759"/>
    <lineage>
        <taxon>Eukaryota</taxon>
        <taxon>Fungi</taxon>
        <taxon>Dikarya</taxon>
        <taxon>Basidiomycota</taxon>
        <taxon>Agaricomycotina</taxon>
        <taxon>Agaricomycetes</taxon>
        <taxon>Polyporales</taxon>
        <taxon>Polyporaceae</taxon>
        <taxon>Lentinus</taxon>
    </lineage>
</organism>
<evidence type="ECO:0000256" key="2">
    <source>
        <dbReference type="ARBA" id="ARBA00022801"/>
    </source>
</evidence>
<dbReference type="PANTHER" id="PTHR21660:SF1">
    <property type="entry name" value="ACYL-COENZYME A THIOESTERASE 13"/>
    <property type="match status" value="1"/>
</dbReference>
<evidence type="ECO:0000313" key="5">
    <source>
        <dbReference type="EMBL" id="RPD56457.1"/>
    </source>
</evidence>
<dbReference type="PANTHER" id="PTHR21660">
    <property type="entry name" value="THIOESTERASE SUPERFAMILY MEMBER-RELATED"/>
    <property type="match status" value="1"/>
</dbReference>
<dbReference type="InterPro" id="IPR039298">
    <property type="entry name" value="ACOT13"/>
</dbReference>
<protein>
    <recommendedName>
        <fullName evidence="4">Thioesterase domain-containing protein</fullName>
    </recommendedName>
</protein>
<evidence type="ECO:0000259" key="4">
    <source>
        <dbReference type="Pfam" id="PF03061"/>
    </source>
</evidence>
<keyword evidence="6" id="KW-1185">Reference proteome</keyword>
<keyword evidence="2" id="KW-0378">Hydrolase</keyword>
<evidence type="ECO:0000313" key="6">
    <source>
        <dbReference type="Proteomes" id="UP000313359"/>
    </source>
</evidence>
<feature type="region of interest" description="Disordered" evidence="3">
    <location>
        <begin position="150"/>
        <end position="171"/>
    </location>
</feature>
<sequence length="229" mass="24820">MDTAVESVLFRGDVAPSVQRQIIEFSDFHLKECNFARSTGQNLILKEASVFKRAEDRKLHSRLVYEISVGEDMLNRQHTLHGGCTAFLVDVCSSVGLAFLGMVQGRPSDFVSQTIVTTFHAPAPLGAKLHIVSTTTSFGARTVASRVEVSPALSSSPPHCGRPAPSPIAGERAATARVRVRSERDADPDLGALPQIWDVTHGRLCMSGVHNKMAPKLPTPTPESFHARL</sequence>
<evidence type="ECO:0000256" key="3">
    <source>
        <dbReference type="SAM" id="MobiDB-lite"/>
    </source>
</evidence>
<dbReference type="Proteomes" id="UP000313359">
    <property type="component" value="Unassembled WGS sequence"/>
</dbReference>
<dbReference type="SUPFAM" id="SSF54637">
    <property type="entry name" value="Thioesterase/thiol ester dehydrase-isomerase"/>
    <property type="match status" value="1"/>
</dbReference>
<dbReference type="InterPro" id="IPR029069">
    <property type="entry name" value="HotDog_dom_sf"/>
</dbReference>
<dbReference type="GO" id="GO:0047617">
    <property type="term" value="F:fatty acyl-CoA hydrolase activity"/>
    <property type="evidence" value="ECO:0007669"/>
    <property type="project" value="InterPro"/>
</dbReference>
<feature type="domain" description="Thioesterase" evidence="4">
    <location>
        <begin position="78"/>
        <end position="149"/>
    </location>
</feature>
<gene>
    <name evidence="5" type="ORF">L227DRAFT_259361</name>
</gene>
<dbReference type="STRING" id="1328759.A0A5C2RZG8"/>
<dbReference type="EMBL" id="ML122288">
    <property type="protein sequence ID" value="RPD56457.1"/>
    <property type="molecule type" value="Genomic_DNA"/>
</dbReference>
<reference evidence="5" key="1">
    <citation type="journal article" date="2018" name="Genome Biol. Evol.">
        <title>Genomics and development of Lentinus tigrinus, a white-rot wood-decaying mushroom with dimorphic fruiting bodies.</title>
        <authorList>
            <person name="Wu B."/>
            <person name="Xu Z."/>
            <person name="Knudson A."/>
            <person name="Carlson A."/>
            <person name="Chen N."/>
            <person name="Kovaka S."/>
            <person name="LaButti K."/>
            <person name="Lipzen A."/>
            <person name="Pennachio C."/>
            <person name="Riley R."/>
            <person name="Schakwitz W."/>
            <person name="Umezawa K."/>
            <person name="Ohm R.A."/>
            <person name="Grigoriev I.V."/>
            <person name="Nagy L.G."/>
            <person name="Gibbons J."/>
            <person name="Hibbett D."/>
        </authorList>
    </citation>
    <scope>NUCLEOTIDE SEQUENCE [LARGE SCALE GENOMIC DNA]</scope>
    <source>
        <strain evidence="5">ALCF2SS1-6</strain>
    </source>
</reference>
<dbReference type="InterPro" id="IPR006683">
    <property type="entry name" value="Thioestr_dom"/>
</dbReference>
<name>A0A5C2RZG8_9APHY</name>
<comment type="similarity">
    <text evidence="1">Belongs to the thioesterase PaaI family.</text>
</comment>
<dbReference type="Gene3D" id="3.10.129.10">
    <property type="entry name" value="Hotdog Thioesterase"/>
    <property type="match status" value="1"/>
</dbReference>
<dbReference type="AlphaFoldDB" id="A0A5C2RZG8"/>
<dbReference type="Pfam" id="PF03061">
    <property type="entry name" value="4HBT"/>
    <property type="match status" value="1"/>
</dbReference>